<evidence type="ECO:0000313" key="2">
    <source>
        <dbReference type="EMBL" id="SFZ85043.1"/>
    </source>
</evidence>
<evidence type="ECO:0000313" key="3">
    <source>
        <dbReference type="Proteomes" id="UP000231564"/>
    </source>
</evidence>
<keyword evidence="3" id="KW-1185">Reference proteome</keyword>
<accession>A0A2H1EE30</accession>
<sequence length="325" mass="37054">MKDLKKNNILFVLLSILFSANSIGNNPFPTSYESFLEDCDACGCGNNGGSLGMGGVIDNNFIGIRYLYQKYNSKDGIFNNSPSIDESFNTIQIWSRIPITENIEIQAFVPFHFHHRNYINKTTSINGLGDISLFANYTLLKKQNSNYIETTDKITSTNHLLKIGGGIKIPTGKFDEKINNTINPSFQLGTGSIDYMTNIQYTYKYNELGMTNFLNYYFKTTNEKEYKFGNQLNFSSSFFYVFKDNQNHSFVPSLGISGEFYKSNKKFNLEIKNTKGHALFSNIGMEYNTEKLTFGALAIYPINQKLAQGTIEIEYRTSIYLNYNF</sequence>
<dbReference type="Proteomes" id="UP000231564">
    <property type="component" value="Chromosome MARIT"/>
</dbReference>
<dbReference type="KEGG" id="tmar:MARIT_3029"/>
<dbReference type="AlphaFoldDB" id="A0A2H1EE30"/>
<proteinExistence type="predicted"/>
<dbReference type="EMBL" id="LT634361">
    <property type="protein sequence ID" value="SFZ85043.1"/>
    <property type="molecule type" value="Genomic_DNA"/>
</dbReference>
<keyword evidence="1" id="KW-0732">Signal</keyword>
<evidence type="ECO:0008006" key="4">
    <source>
        <dbReference type="Google" id="ProtNLM"/>
    </source>
</evidence>
<organism evidence="2 3">
    <name type="scientific">Tenacibaculum maritimum NCIMB 2154</name>
    <dbReference type="NCBI Taxonomy" id="1349785"/>
    <lineage>
        <taxon>Bacteria</taxon>
        <taxon>Pseudomonadati</taxon>
        <taxon>Bacteroidota</taxon>
        <taxon>Flavobacteriia</taxon>
        <taxon>Flavobacteriales</taxon>
        <taxon>Flavobacteriaceae</taxon>
        <taxon>Tenacibaculum</taxon>
    </lineage>
</organism>
<name>A0A2H1EE30_9FLAO</name>
<dbReference type="STRING" id="1349785.GCA_000509405_02588"/>
<evidence type="ECO:0000256" key="1">
    <source>
        <dbReference type="SAM" id="SignalP"/>
    </source>
</evidence>
<feature type="chain" id="PRO_5013877171" description="Transporter" evidence="1">
    <location>
        <begin position="25"/>
        <end position="325"/>
    </location>
</feature>
<gene>
    <name evidence="2" type="ORF">MARIT_3029</name>
</gene>
<reference evidence="2 3" key="1">
    <citation type="submission" date="2016-11" db="EMBL/GenBank/DDBJ databases">
        <authorList>
            <person name="Jaros S."/>
            <person name="Januszkiewicz K."/>
            <person name="Wedrychowicz H."/>
        </authorList>
    </citation>
    <scope>NUCLEOTIDE SEQUENCE [LARGE SCALE GENOMIC DNA]</scope>
    <source>
        <strain evidence="2">NCIMB 2154T</strain>
    </source>
</reference>
<protein>
    <recommendedName>
        <fullName evidence="4">Transporter</fullName>
    </recommendedName>
</protein>
<feature type="signal peptide" evidence="1">
    <location>
        <begin position="1"/>
        <end position="24"/>
    </location>
</feature>